<dbReference type="GO" id="GO:0006629">
    <property type="term" value="P:lipid metabolic process"/>
    <property type="evidence" value="ECO:0007669"/>
    <property type="project" value="InterPro"/>
</dbReference>
<sequence>MVAAARWIAKCATACLHKAVCMYPDYNVKIIGHSLGGGTAAILTYILRERSEFSSCTCIAFAPAACMTWELAESGKNFITAVINGSDLVPTFSTASVDNLRTEVTTSSWLNDLRDQIQHTRFLNIVYRSACALGSRLPSISSAKTRVAGARALLRPVSNGTQVVMQQAQVVAQAVVRTNSFSSWTCMGARRRIVGSMGNSNPKGKLTSTCTSPKSMVITEVNELKPLASDQEETDGKLLHPDCVLADSSLKELSKNEVWFELEKELSMHDDNIQAREEAAAAAKEISEEEKKVVKEAAESKQHMSIGNLVVTNQFYPPGRIMHMVMVPASSELDSGEKGTVAVYETPRNLYNKIRLTPLMINDHYMPAYKKMMEDLIDQLGQDEDCSCIDSML</sequence>
<dbReference type="InterPro" id="IPR029058">
    <property type="entry name" value="AB_hydrolase_fold"/>
</dbReference>
<dbReference type="PANTHER" id="PTHR46023:SF6">
    <property type="entry name" value="LIPASE CLASS 3 FAMILY PROTEIN"/>
    <property type="match status" value="1"/>
</dbReference>
<dbReference type="OrthoDB" id="438440at2759"/>
<dbReference type="SUPFAM" id="SSF53474">
    <property type="entry name" value="alpha/beta-Hydrolases"/>
    <property type="match status" value="1"/>
</dbReference>
<proteinExistence type="predicted"/>
<organism evidence="2 3">
    <name type="scientific">Vanilla planifolia</name>
    <name type="common">Vanilla</name>
    <dbReference type="NCBI Taxonomy" id="51239"/>
    <lineage>
        <taxon>Eukaryota</taxon>
        <taxon>Viridiplantae</taxon>
        <taxon>Streptophyta</taxon>
        <taxon>Embryophyta</taxon>
        <taxon>Tracheophyta</taxon>
        <taxon>Spermatophyta</taxon>
        <taxon>Magnoliopsida</taxon>
        <taxon>Liliopsida</taxon>
        <taxon>Asparagales</taxon>
        <taxon>Orchidaceae</taxon>
        <taxon>Vanilloideae</taxon>
        <taxon>Vanilleae</taxon>
        <taxon>Vanilla</taxon>
    </lineage>
</organism>
<evidence type="ECO:0000313" key="2">
    <source>
        <dbReference type="EMBL" id="KAG0483026.1"/>
    </source>
</evidence>
<evidence type="ECO:0000259" key="1">
    <source>
        <dbReference type="Pfam" id="PF01764"/>
    </source>
</evidence>
<accession>A0A835V4Q1</accession>
<dbReference type="CDD" id="cd00741">
    <property type="entry name" value="Lipase"/>
    <property type="match status" value="1"/>
</dbReference>
<dbReference type="Gene3D" id="3.40.50.1820">
    <property type="entry name" value="alpha/beta hydrolase"/>
    <property type="match status" value="1"/>
</dbReference>
<dbReference type="EMBL" id="JADCNM010000005">
    <property type="protein sequence ID" value="KAG0483026.1"/>
    <property type="molecule type" value="Genomic_DNA"/>
</dbReference>
<dbReference type="Proteomes" id="UP000639772">
    <property type="component" value="Unassembled WGS sequence"/>
</dbReference>
<protein>
    <recommendedName>
        <fullName evidence="1">Fungal lipase-type domain-containing protein</fullName>
    </recommendedName>
</protein>
<dbReference type="InterPro" id="IPR002921">
    <property type="entry name" value="Fungal_lipase-type"/>
</dbReference>
<reference evidence="2 3" key="1">
    <citation type="journal article" date="2020" name="Nat. Food">
        <title>A phased Vanilla planifolia genome enables genetic improvement of flavour and production.</title>
        <authorList>
            <person name="Hasing T."/>
            <person name="Tang H."/>
            <person name="Brym M."/>
            <person name="Khazi F."/>
            <person name="Huang T."/>
            <person name="Chambers A.H."/>
        </authorList>
    </citation>
    <scope>NUCLEOTIDE SEQUENCE [LARGE SCALE GENOMIC DNA]</scope>
    <source>
        <tissue evidence="2">Leaf</tissue>
    </source>
</reference>
<gene>
    <name evidence="2" type="ORF">HPP92_011110</name>
</gene>
<feature type="domain" description="Fungal lipase-type" evidence="1">
    <location>
        <begin position="2"/>
        <end position="94"/>
    </location>
</feature>
<dbReference type="AlphaFoldDB" id="A0A835V4Q1"/>
<comment type="caution">
    <text evidence="2">The sequence shown here is derived from an EMBL/GenBank/DDBJ whole genome shotgun (WGS) entry which is preliminary data.</text>
</comment>
<dbReference type="Pfam" id="PF01764">
    <property type="entry name" value="Lipase_3"/>
    <property type="match status" value="1"/>
</dbReference>
<dbReference type="PANTHER" id="PTHR46023">
    <property type="entry name" value="LIPASE CLASS 3 PROTEIN-LIKE"/>
    <property type="match status" value="1"/>
</dbReference>
<evidence type="ECO:0000313" key="3">
    <source>
        <dbReference type="Proteomes" id="UP000639772"/>
    </source>
</evidence>
<name>A0A835V4Q1_VANPL</name>